<comment type="caution">
    <text evidence="2">The sequence shown here is derived from an EMBL/GenBank/DDBJ whole genome shotgun (WGS) entry which is preliminary data.</text>
</comment>
<accession>A0A9W6BEA5</accession>
<feature type="region of interest" description="Disordered" evidence="1">
    <location>
        <begin position="55"/>
        <end position="111"/>
    </location>
</feature>
<evidence type="ECO:0000256" key="1">
    <source>
        <dbReference type="SAM" id="MobiDB-lite"/>
    </source>
</evidence>
<evidence type="ECO:0000313" key="2">
    <source>
        <dbReference type="EMBL" id="GLC50153.1"/>
    </source>
</evidence>
<reference evidence="2 3" key="1">
    <citation type="journal article" date="2023" name="Commun. Biol.">
        <title>Reorganization of the ancestral sex-determining regions during the evolution of trioecy in Pleodorina starrii.</title>
        <authorList>
            <person name="Takahashi K."/>
            <person name="Suzuki S."/>
            <person name="Kawai-Toyooka H."/>
            <person name="Yamamoto K."/>
            <person name="Hamaji T."/>
            <person name="Ootsuki R."/>
            <person name="Yamaguchi H."/>
            <person name="Kawachi M."/>
            <person name="Higashiyama T."/>
            <person name="Nozaki H."/>
        </authorList>
    </citation>
    <scope>NUCLEOTIDE SEQUENCE [LARGE SCALE GENOMIC DNA]</scope>
    <source>
        <strain evidence="2 3">NIES-4479</strain>
    </source>
</reference>
<name>A0A9W6BEA5_9CHLO</name>
<gene>
    <name evidence="2" type="primary">PLESTB000802</name>
    <name evidence="2" type="ORF">PLESTB_000348200</name>
</gene>
<dbReference type="Proteomes" id="UP001165080">
    <property type="component" value="Unassembled WGS sequence"/>
</dbReference>
<proteinExistence type="predicted"/>
<feature type="compositionally biased region" description="Gly residues" evidence="1">
    <location>
        <begin position="63"/>
        <end position="91"/>
    </location>
</feature>
<keyword evidence="3" id="KW-1185">Reference proteome</keyword>
<sequence>MSTCCAAKSIPGVSQFSAAYQNYALSKVGQTQEDFLQKNKAAADDAAMRFAPYCSNSPQFRQQGGGGGGGAPFRQHGGGGSGGHGGGGGNFGRRNSAPAQDRLPHTGSGPD</sequence>
<protein>
    <submittedName>
        <fullName evidence="2">Uncharacterized protein</fullName>
    </submittedName>
</protein>
<dbReference type="EMBL" id="BRXU01000003">
    <property type="protein sequence ID" value="GLC50153.1"/>
    <property type="molecule type" value="Genomic_DNA"/>
</dbReference>
<organism evidence="2 3">
    <name type="scientific">Pleodorina starrii</name>
    <dbReference type="NCBI Taxonomy" id="330485"/>
    <lineage>
        <taxon>Eukaryota</taxon>
        <taxon>Viridiplantae</taxon>
        <taxon>Chlorophyta</taxon>
        <taxon>core chlorophytes</taxon>
        <taxon>Chlorophyceae</taxon>
        <taxon>CS clade</taxon>
        <taxon>Chlamydomonadales</taxon>
        <taxon>Volvocaceae</taxon>
        <taxon>Pleodorina</taxon>
    </lineage>
</organism>
<dbReference type="AlphaFoldDB" id="A0A9W6BEA5"/>
<evidence type="ECO:0000313" key="3">
    <source>
        <dbReference type="Proteomes" id="UP001165080"/>
    </source>
</evidence>